<geneLocation type="plasmid" evidence="2 3">
    <name>pDAETH-1</name>
</geneLocation>
<gene>
    <name evidence="2" type="ORF">DAETH_36850</name>
</gene>
<dbReference type="InterPro" id="IPR036291">
    <property type="entry name" value="NAD(P)-bd_dom_sf"/>
</dbReference>
<dbReference type="SUPFAM" id="SSF51735">
    <property type="entry name" value="NAD(P)-binding Rossmann-fold domains"/>
    <property type="match status" value="1"/>
</dbReference>
<dbReference type="PANTHER" id="PTHR42760">
    <property type="entry name" value="SHORT-CHAIN DEHYDROGENASES/REDUCTASES FAMILY MEMBER"/>
    <property type="match status" value="1"/>
</dbReference>
<evidence type="ECO:0000313" key="2">
    <source>
        <dbReference type="EMBL" id="BDP43716.1"/>
    </source>
</evidence>
<dbReference type="PRINTS" id="PR00081">
    <property type="entry name" value="GDHRDH"/>
</dbReference>
<dbReference type="CDD" id="cd05233">
    <property type="entry name" value="SDR_c"/>
    <property type="match status" value="1"/>
</dbReference>
<sequence length="243" mass="25056">MTGAGRGLGLGIARAFAGQGAHVVLADLDAEAGEGAAQALGEAATFVRADVGDAGQVEEMVRHAVRTFGRLDVLVANAGIGARRLGDGPAHACTPEAWDHVMHVNLRGTFLSCKFALPHLVESRGAVVTLSSVLGVVGTQGLFDTHAYATSKAGIIGLTRAIAAHYARDGVRANSVAPGLIDTRMAARSKADPELLAELTRWQPLGALGEVRDVADACVFLASDESKFITGAVLPVDGGWTVQ</sequence>
<keyword evidence="3" id="KW-1185">Reference proteome</keyword>
<dbReference type="PRINTS" id="PR00080">
    <property type="entry name" value="SDRFAMILY"/>
</dbReference>
<name>A0ABN6RN00_9DEIO</name>
<dbReference type="Proteomes" id="UP001064971">
    <property type="component" value="Plasmid pDAETH-1"/>
</dbReference>
<proteinExistence type="inferred from homology"/>
<organism evidence="2 3">
    <name type="scientific">Deinococcus aetherius</name>
    <dbReference type="NCBI Taxonomy" id="200252"/>
    <lineage>
        <taxon>Bacteria</taxon>
        <taxon>Thermotogati</taxon>
        <taxon>Deinococcota</taxon>
        <taxon>Deinococci</taxon>
        <taxon>Deinococcales</taxon>
        <taxon>Deinococcaceae</taxon>
        <taxon>Deinococcus</taxon>
    </lineage>
</organism>
<dbReference type="Pfam" id="PF13561">
    <property type="entry name" value="adh_short_C2"/>
    <property type="match status" value="1"/>
</dbReference>
<protein>
    <submittedName>
        <fullName evidence="2">Oxidoreductase</fullName>
    </submittedName>
</protein>
<dbReference type="NCBIfam" id="NF005559">
    <property type="entry name" value="PRK07231.1"/>
    <property type="match status" value="1"/>
</dbReference>
<reference evidence="2" key="1">
    <citation type="submission" date="2022-07" db="EMBL/GenBank/DDBJ databases">
        <title>Complete Genome Sequence of the Radioresistant Bacterium Deinococcus aetherius ST0316, Isolated from the Air Dust collected in Lower Stratosphere above Japan.</title>
        <authorList>
            <person name="Satoh K."/>
            <person name="Hagiwara K."/>
            <person name="Katsumata K."/>
            <person name="Kubo A."/>
            <person name="Yokobori S."/>
            <person name="Yamagishi A."/>
            <person name="Oono Y."/>
            <person name="Narumi I."/>
        </authorList>
    </citation>
    <scope>NUCLEOTIDE SEQUENCE</scope>
    <source>
        <strain evidence="2">ST0316</strain>
        <plasmid evidence="2">pDAETH-1</plasmid>
    </source>
</reference>
<dbReference type="InterPro" id="IPR002347">
    <property type="entry name" value="SDR_fam"/>
</dbReference>
<accession>A0ABN6RN00</accession>
<dbReference type="EMBL" id="AP026561">
    <property type="protein sequence ID" value="BDP43716.1"/>
    <property type="molecule type" value="Genomic_DNA"/>
</dbReference>
<comment type="similarity">
    <text evidence="1">Belongs to the short-chain dehydrogenases/reductases (SDR) family.</text>
</comment>
<evidence type="ECO:0000256" key="1">
    <source>
        <dbReference type="ARBA" id="ARBA00006484"/>
    </source>
</evidence>
<evidence type="ECO:0000313" key="3">
    <source>
        <dbReference type="Proteomes" id="UP001064971"/>
    </source>
</evidence>
<keyword evidence="2" id="KW-0614">Plasmid</keyword>
<dbReference type="Gene3D" id="3.40.50.720">
    <property type="entry name" value="NAD(P)-binding Rossmann-like Domain"/>
    <property type="match status" value="1"/>
</dbReference>